<evidence type="ECO:0000256" key="1">
    <source>
        <dbReference type="SAM" id="Phobius"/>
    </source>
</evidence>
<dbReference type="OrthoDB" id="2757163at2759"/>
<keyword evidence="1" id="KW-0472">Membrane</keyword>
<feature type="transmembrane region" description="Helical" evidence="1">
    <location>
        <begin position="206"/>
        <end position="225"/>
    </location>
</feature>
<feature type="transmembrane region" description="Helical" evidence="1">
    <location>
        <begin position="6"/>
        <end position="31"/>
    </location>
</feature>
<keyword evidence="1" id="KW-0812">Transmembrane</keyword>
<sequence length="308" mass="33221">MFASTSIYWAFVVYDTFTIASVALSGVNGLLPAEEAVRNCINQGGPCNASEITPSGVSDVSSKLFGLANHDIPREYCVGTAALTVNITIGDAIVFGRVWVLWPRSLLIRLVFVVLLLETVGYRAWEHRALARSNGLRSFLGRAQVSRALTLLIESGSFYSVIWTVVVVYQFIFSPPYKDNNGVVTETLHSSAYRAFTAGWEAFMEGGLVIVIAIYPTVIMLLVALNRSECDTMAIASECSSNGQDVATLPVSVILRDSTHHAQFLEVLGPEGCSIPASPVSNSASSSSLSNLEVTVVDCFERAEVPVL</sequence>
<accession>A0A2G8SLX4</accession>
<dbReference type="AlphaFoldDB" id="A0A2G8SLX4"/>
<dbReference type="Proteomes" id="UP000230002">
    <property type="component" value="Unassembled WGS sequence"/>
</dbReference>
<keyword evidence="1" id="KW-1133">Transmembrane helix</keyword>
<organism evidence="2 3">
    <name type="scientific">Ganoderma sinense ZZ0214-1</name>
    <dbReference type="NCBI Taxonomy" id="1077348"/>
    <lineage>
        <taxon>Eukaryota</taxon>
        <taxon>Fungi</taxon>
        <taxon>Dikarya</taxon>
        <taxon>Basidiomycota</taxon>
        <taxon>Agaricomycotina</taxon>
        <taxon>Agaricomycetes</taxon>
        <taxon>Polyporales</taxon>
        <taxon>Polyporaceae</taxon>
        <taxon>Ganoderma</taxon>
    </lineage>
</organism>
<feature type="transmembrane region" description="Helical" evidence="1">
    <location>
        <begin position="106"/>
        <end position="125"/>
    </location>
</feature>
<name>A0A2G8SLX4_9APHY</name>
<comment type="caution">
    <text evidence="2">The sequence shown here is derived from an EMBL/GenBank/DDBJ whole genome shotgun (WGS) entry which is preliminary data.</text>
</comment>
<keyword evidence="3" id="KW-1185">Reference proteome</keyword>
<feature type="transmembrane region" description="Helical" evidence="1">
    <location>
        <begin position="146"/>
        <end position="172"/>
    </location>
</feature>
<evidence type="ECO:0000313" key="3">
    <source>
        <dbReference type="Proteomes" id="UP000230002"/>
    </source>
</evidence>
<proteinExistence type="predicted"/>
<dbReference type="EMBL" id="AYKW01000005">
    <property type="protein sequence ID" value="PIL34723.1"/>
    <property type="molecule type" value="Genomic_DNA"/>
</dbReference>
<reference evidence="2 3" key="1">
    <citation type="journal article" date="2015" name="Sci. Rep.">
        <title>Chromosome-level genome map provides insights into diverse defense mechanisms in the medicinal fungus Ganoderma sinense.</title>
        <authorList>
            <person name="Zhu Y."/>
            <person name="Xu J."/>
            <person name="Sun C."/>
            <person name="Zhou S."/>
            <person name="Xu H."/>
            <person name="Nelson D.R."/>
            <person name="Qian J."/>
            <person name="Song J."/>
            <person name="Luo H."/>
            <person name="Xiang L."/>
            <person name="Li Y."/>
            <person name="Xu Z."/>
            <person name="Ji A."/>
            <person name="Wang L."/>
            <person name="Lu S."/>
            <person name="Hayward A."/>
            <person name="Sun W."/>
            <person name="Li X."/>
            <person name="Schwartz D.C."/>
            <person name="Wang Y."/>
            <person name="Chen S."/>
        </authorList>
    </citation>
    <scope>NUCLEOTIDE SEQUENCE [LARGE SCALE GENOMIC DNA]</scope>
    <source>
        <strain evidence="2 3">ZZ0214-1</strain>
    </source>
</reference>
<gene>
    <name evidence="2" type="ORF">GSI_03504</name>
</gene>
<evidence type="ECO:0000313" key="2">
    <source>
        <dbReference type="EMBL" id="PIL34723.1"/>
    </source>
</evidence>
<protein>
    <submittedName>
        <fullName evidence="2">Uncharacterized protein</fullName>
    </submittedName>
</protein>